<dbReference type="InterPro" id="IPR009075">
    <property type="entry name" value="AcylCo_DH/oxidase_C"/>
</dbReference>
<proteinExistence type="inferred from homology"/>
<evidence type="ECO:0000256" key="1">
    <source>
        <dbReference type="ARBA" id="ARBA00001974"/>
    </source>
</evidence>
<dbReference type="Proteomes" id="UP000323142">
    <property type="component" value="Unassembled WGS sequence"/>
</dbReference>
<dbReference type="GO" id="GO:0003995">
    <property type="term" value="F:acyl-CoA dehydrogenase activity"/>
    <property type="evidence" value="ECO:0007669"/>
    <property type="project" value="TreeGrafter"/>
</dbReference>
<dbReference type="InterPro" id="IPR046373">
    <property type="entry name" value="Acyl-CoA_Oxase/DH_mid-dom_sf"/>
</dbReference>
<dbReference type="Pfam" id="PF02770">
    <property type="entry name" value="Acyl-CoA_dh_M"/>
    <property type="match status" value="1"/>
</dbReference>
<name>A0A5B2VQS2_9HYPH</name>
<comment type="subunit">
    <text evidence="3">Homodimer.</text>
</comment>
<feature type="domain" description="Acyl-CoA dehydrogenase/oxidase C-terminal" evidence="8">
    <location>
        <begin position="240"/>
        <end position="388"/>
    </location>
</feature>
<evidence type="ECO:0000259" key="9">
    <source>
        <dbReference type="Pfam" id="PF02770"/>
    </source>
</evidence>
<keyword evidence="5 7" id="KW-0274">FAD</keyword>
<reference evidence="11 12" key="2">
    <citation type="submission" date="2019-09" db="EMBL/GenBank/DDBJ databases">
        <authorList>
            <person name="Jin C."/>
        </authorList>
    </citation>
    <scope>NUCLEOTIDE SEQUENCE [LARGE SCALE GENOMIC DNA]</scope>
    <source>
        <strain evidence="11 12">BN140002</strain>
    </source>
</reference>
<comment type="cofactor">
    <cofactor evidence="1 7">
        <name>FAD</name>
        <dbReference type="ChEBI" id="CHEBI:57692"/>
    </cofactor>
</comment>
<evidence type="ECO:0000313" key="11">
    <source>
        <dbReference type="EMBL" id="KAA2241028.1"/>
    </source>
</evidence>
<dbReference type="RefSeq" id="WP_149815972.1">
    <property type="nucleotide sequence ID" value="NZ_VUOA01000010.1"/>
</dbReference>
<dbReference type="InterPro" id="IPR006091">
    <property type="entry name" value="Acyl-CoA_Oxase/DH_mid-dom"/>
</dbReference>
<dbReference type="Gene3D" id="1.20.140.10">
    <property type="entry name" value="Butyryl-CoA Dehydrogenase, subunit A, domain 3"/>
    <property type="match status" value="1"/>
</dbReference>
<reference evidence="11 12" key="1">
    <citation type="submission" date="2019-09" db="EMBL/GenBank/DDBJ databases">
        <title>Salinarimonas rosea gen. nov., sp. nov., a new member of the a-2 subgroup of the Proteobacteria.</title>
        <authorList>
            <person name="Liu J."/>
        </authorList>
    </citation>
    <scope>NUCLEOTIDE SEQUENCE [LARGE SCALE GENOMIC DNA]</scope>
    <source>
        <strain evidence="11 12">BN140002</strain>
    </source>
</reference>
<evidence type="ECO:0000313" key="12">
    <source>
        <dbReference type="Proteomes" id="UP000323142"/>
    </source>
</evidence>
<organism evidence="11 12">
    <name type="scientific">Salinarimonas soli</name>
    <dbReference type="NCBI Taxonomy" id="1638099"/>
    <lineage>
        <taxon>Bacteria</taxon>
        <taxon>Pseudomonadati</taxon>
        <taxon>Pseudomonadota</taxon>
        <taxon>Alphaproteobacteria</taxon>
        <taxon>Hyphomicrobiales</taxon>
        <taxon>Salinarimonadaceae</taxon>
        <taxon>Salinarimonas</taxon>
    </lineage>
</organism>
<evidence type="ECO:0000256" key="2">
    <source>
        <dbReference type="ARBA" id="ARBA00009347"/>
    </source>
</evidence>
<dbReference type="InterPro" id="IPR050741">
    <property type="entry name" value="Acyl-CoA_dehydrogenase"/>
</dbReference>
<dbReference type="EMBL" id="VUOA01000010">
    <property type="protein sequence ID" value="KAA2241028.1"/>
    <property type="molecule type" value="Genomic_DNA"/>
</dbReference>
<evidence type="ECO:0000259" key="8">
    <source>
        <dbReference type="Pfam" id="PF00441"/>
    </source>
</evidence>
<dbReference type="GO" id="GO:0033539">
    <property type="term" value="P:fatty acid beta-oxidation using acyl-CoA dehydrogenase"/>
    <property type="evidence" value="ECO:0007669"/>
    <property type="project" value="TreeGrafter"/>
</dbReference>
<dbReference type="InterPro" id="IPR037069">
    <property type="entry name" value="AcylCoA_DH/ox_N_sf"/>
</dbReference>
<dbReference type="InterPro" id="IPR009100">
    <property type="entry name" value="AcylCoA_DH/oxidase_NM_dom_sf"/>
</dbReference>
<dbReference type="SUPFAM" id="SSF56645">
    <property type="entry name" value="Acyl-CoA dehydrogenase NM domain-like"/>
    <property type="match status" value="1"/>
</dbReference>
<dbReference type="SUPFAM" id="SSF47203">
    <property type="entry name" value="Acyl-CoA dehydrogenase C-terminal domain-like"/>
    <property type="match status" value="1"/>
</dbReference>
<dbReference type="OrthoDB" id="9775090at2"/>
<keyword evidence="4 7" id="KW-0285">Flavoprotein</keyword>
<dbReference type="PANTHER" id="PTHR48083:SF13">
    <property type="entry name" value="ACYL-COA DEHYDROGENASE FAMILY MEMBER 11"/>
    <property type="match status" value="1"/>
</dbReference>
<accession>A0A5B2VQS2</accession>
<dbReference type="Pfam" id="PF00441">
    <property type="entry name" value="Acyl-CoA_dh_1"/>
    <property type="match status" value="1"/>
</dbReference>
<dbReference type="Gene3D" id="2.40.110.10">
    <property type="entry name" value="Butyryl-CoA Dehydrogenase, subunit A, domain 2"/>
    <property type="match status" value="1"/>
</dbReference>
<dbReference type="GO" id="GO:0005737">
    <property type="term" value="C:cytoplasm"/>
    <property type="evidence" value="ECO:0007669"/>
    <property type="project" value="TreeGrafter"/>
</dbReference>
<dbReference type="GO" id="GO:0050660">
    <property type="term" value="F:flavin adenine dinucleotide binding"/>
    <property type="evidence" value="ECO:0007669"/>
    <property type="project" value="InterPro"/>
</dbReference>
<dbReference type="Pfam" id="PF02771">
    <property type="entry name" value="Acyl-CoA_dh_N"/>
    <property type="match status" value="1"/>
</dbReference>
<feature type="domain" description="Acyl-CoA oxidase/dehydrogenase middle" evidence="9">
    <location>
        <begin position="130"/>
        <end position="226"/>
    </location>
</feature>
<evidence type="ECO:0000256" key="7">
    <source>
        <dbReference type="RuleBase" id="RU362125"/>
    </source>
</evidence>
<evidence type="ECO:0000256" key="4">
    <source>
        <dbReference type="ARBA" id="ARBA00022630"/>
    </source>
</evidence>
<protein>
    <submittedName>
        <fullName evidence="11">Acyl-CoA dehydrogenase</fullName>
    </submittedName>
</protein>
<sequence>MDFHIPPRIEDYRQRIARFVEQELIPLESDPGSYDPHENIRLDLLDRVRAKAKAEGLWCLQLKPETGGQGIGRMGMAVTYEAMNRSIFGPASFNSAAPDDGNMMVLEAIGTPYQKERWLQPIVRGDVRSAFAMTEPHPGGGSDPSMIQTRADKGADGRYRIHGRKWYITGAGEAAHFILLARTSDDPRYGLTAFLFHRDQPGWRILRRIPIMGPEEHGGHCELEFDGLEVGPEDVLLGEGQGLKVTQMRLGPARLTHCMRWLGLARRCVEIAKEYAAERHGFGVRLSERESVQLMLGRLAMNIEVGRLLVMKAAWELDRGGFARKEVSMAKVQVANVLHEAADTAIQINGARGYSKDTVLEWIYRYARQARLVDGADEVHRMVLNRNLDAEGADFWRWPVAEA</sequence>
<evidence type="ECO:0000256" key="3">
    <source>
        <dbReference type="ARBA" id="ARBA00011738"/>
    </source>
</evidence>
<dbReference type="InterPro" id="IPR036250">
    <property type="entry name" value="AcylCo_DH-like_C"/>
</dbReference>
<dbReference type="Gene3D" id="1.10.540.10">
    <property type="entry name" value="Acyl-CoA dehydrogenase/oxidase, N-terminal domain"/>
    <property type="match status" value="1"/>
</dbReference>
<feature type="domain" description="Acyl-CoA dehydrogenase/oxidase N-terminal" evidence="10">
    <location>
        <begin position="10"/>
        <end position="126"/>
    </location>
</feature>
<keyword evidence="12" id="KW-1185">Reference proteome</keyword>
<evidence type="ECO:0000256" key="5">
    <source>
        <dbReference type="ARBA" id="ARBA00022827"/>
    </source>
</evidence>
<gene>
    <name evidence="11" type="ORF">F0L46_05160</name>
</gene>
<dbReference type="PANTHER" id="PTHR48083">
    <property type="entry name" value="MEDIUM-CHAIN SPECIFIC ACYL-COA DEHYDROGENASE, MITOCHONDRIAL-RELATED"/>
    <property type="match status" value="1"/>
</dbReference>
<keyword evidence="6 7" id="KW-0560">Oxidoreductase</keyword>
<comment type="similarity">
    <text evidence="2 7">Belongs to the acyl-CoA dehydrogenase family.</text>
</comment>
<dbReference type="AlphaFoldDB" id="A0A5B2VQS2"/>
<dbReference type="InterPro" id="IPR013786">
    <property type="entry name" value="AcylCoA_DH/ox_N"/>
</dbReference>
<comment type="caution">
    <text evidence="11">The sequence shown here is derived from an EMBL/GenBank/DDBJ whole genome shotgun (WGS) entry which is preliminary data.</text>
</comment>
<evidence type="ECO:0000256" key="6">
    <source>
        <dbReference type="ARBA" id="ARBA00023002"/>
    </source>
</evidence>
<evidence type="ECO:0000259" key="10">
    <source>
        <dbReference type="Pfam" id="PF02771"/>
    </source>
</evidence>